<dbReference type="AlphaFoldDB" id="A0A3S5ACM4"/>
<dbReference type="EMBL" id="CAAALY010046687">
    <property type="protein sequence ID" value="VEL20493.1"/>
    <property type="molecule type" value="Genomic_DNA"/>
</dbReference>
<accession>A0A3S5ACM4</accession>
<name>A0A3S5ACM4_9PLAT</name>
<sequence length="95" mass="10153">MNLAFIVGLSSDMPICALSGPVNLATFTSFSTGEQDSNCPMSTSSCSISLLSDVSVELLHFMLTKLLEGPDHLGVSDHLLDQLVFKLKKGIPNLI</sequence>
<protein>
    <submittedName>
        <fullName evidence="1">Uncharacterized protein</fullName>
    </submittedName>
</protein>
<evidence type="ECO:0000313" key="1">
    <source>
        <dbReference type="EMBL" id="VEL20493.1"/>
    </source>
</evidence>
<evidence type="ECO:0000313" key="2">
    <source>
        <dbReference type="Proteomes" id="UP000784294"/>
    </source>
</evidence>
<keyword evidence="2" id="KW-1185">Reference proteome</keyword>
<gene>
    <name evidence="1" type="ORF">PXEA_LOCUS13933</name>
</gene>
<reference evidence="1" key="1">
    <citation type="submission" date="2018-11" db="EMBL/GenBank/DDBJ databases">
        <authorList>
            <consortium name="Pathogen Informatics"/>
        </authorList>
    </citation>
    <scope>NUCLEOTIDE SEQUENCE</scope>
</reference>
<comment type="caution">
    <text evidence="1">The sequence shown here is derived from an EMBL/GenBank/DDBJ whole genome shotgun (WGS) entry which is preliminary data.</text>
</comment>
<proteinExistence type="predicted"/>
<organism evidence="1 2">
    <name type="scientific">Protopolystoma xenopodis</name>
    <dbReference type="NCBI Taxonomy" id="117903"/>
    <lineage>
        <taxon>Eukaryota</taxon>
        <taxon>Metazoa</taxon>
        <taxon>Spiralia</taxon>
        <taxon>Lophotrochozoa</taxon>
        <taxon>Platyhelminthes</taxon>
        <taxon>Monogenea</taxon>
        <taxon>Polyopisthocotylea</taxon>
        <taxon>Polystomatidea</taxon>
        <taxon>Polystomatidae</taxon>
        <taxon>Protopolystoma</taxon>
    </lineage>
</organism>
<dbReference type="Proteomes" id="UP000784294">
    <property type="component" value="Unassembled WGS sequence"/>
</dbReference>